<reference evidence="1 2" key="1">
    <citation type="journal article" date="2010" name="J. Bacteriol.">
        <title>The genome of the amoeba symbiont 'Candidatus Amoebophilus asiaticus' reveals common mechanisms for host cell interaction among amoeba-associated bacteria.</title>
        <authorList>
            <person name="Schmitz-Esser S."/>
            <person name="Tischler P."/>
            <person name="Arnold R."/>
            <person name="Montanaro J."/>
            <person name="Wagner M."/>
            <person name="Rattei T."/>
            <person name="Horn M."/>
        </authorList>
    </citation>
    <scope>NUCLEOTIDE SEQUENCE [LARGE SCALE GENOMIC DNA]</scope>
    <source>
        <strain evidence="1 2">5a2</strain>
    </source>
</reference>
<accession>B3ERR5</accession>
<dbReference type="Proteomes" id="UP000001227">
    <property type="component" value="Chromosome"/>
</dbReference>
<gene>
    <name evidence="1" type="ordered locus">Aasi_0513</name>
</gene>
<dbReference type="EMBL" id="CP001102">
    <property type="protein sequence ID" value="ACE05917.1"/>
    <property type="molecule type" value="Genomic_DNA"/>
</dbReference>
<evidence type="ECO:0000313" key="2">
    <source>
        <dbReference type="Proteomes" id="UP000001227"/>
    </source>
</evidence>
<dbReference type="HOGENOM" id="CLU_1248471_0_0_10"/>
<evidence type="ECO:0008006" key="3">
    <source>
        <dbReference type="Google" id="ProtNLM"/>
    </source>
</evidence>
<dbReference type="RefSeq" id="WP_012472682.1">
    <property type="nucleotide sequence ID" value="NC_010830.1"/>
</dbReference>
<keyword evidence="2" id="KW-1185">Reference proteome</keyword>
<sequence>MIGFRRTLLDADGNPQKETVVTTIPGVSLNMIPVVETDYSTACLTHIPQANPEDTYNGVMLFPKGPGCNEDDTNRRLEVGTYNLSIHHGTLYKNVLKFSRLKPSGGGRALEGSQARLIHKGVDFGNSTGCGLPGSRYILKQEIVIPKDKHKDKQGNYHIKAGQYTDTVLPDWNDSIKEEKKLKEKVVSFGVDKKGNCSLQAVMAKSFDEVKKASEEEQKEN</sequence>
<name>B3ERR5_AMOA5</name>
<evidence type="ECO:0000313" key="1">
    <source>
        <dbReference type="EMBL" id="ACE05917.1"/>
    </source>
</evidence>
<organism evidence="1 2">
    <name type="scientific">Amoebophilus asiaticus (strain 5a2)</name>
    <dbReference type="NCBI Taxonomy" id="452471"/>
    <lineage>
        <taxon>Bacteria</taxon>
        <taxon>Pseudomonadati</taxon>
        <taxon>Bacteroidota</taxon>
        <taxon>Cytophagia</taxon>
        <taxon>Cytophagales</taxon>
        <taxon>Amoebophilaceae</taxon>
        <taxon>Candidatus Amoebophilus</taxon>
    </lineage>
</organism>
<dbReference type="AlphaFoldDB" id="B3ERR5"/>
<dbReference type="KEGG" id="aas:Aasi_0513"/>
<proteinExistence type="predicted"/>
<dbReference type="STRING" id="452471.Aasi_0513"/>
<protein>
    <recommendedName>
        <fullName evidence="3">DUF5675 domain-containing protein</fullName>
    </recommendedName>
</protein>